<proteinExistence type="predicted"/>
<protein>
    <submittedName>
        <fullName evidence="1">Uncharacterized protein</fullName>
    </submittedName>
</protein>
<dbReference type="EnsemblProtists" id="EOD06998">
    <property type="protein sequence ID" value="EOD06998"/>
    <property type="gene ID" value="EMIHUDRAFT_218749"/>
</dbReference>
<accession>A0A0D3HYV9</accession>
<dbReference type="KEGG" id="ehx:EMIHUDRAFT_218749"/>
<dbReference type="GeneID" id="17253146"/>
<organism evidence="1 2">
    <name type="scientific">Emiliania huxleyi (strain CCMP1516)</name>
    <dbReference type="NCBI Taxonomy" id="280463"/>
    <lineage>
        <taxon>Eukaryota</taxon>
        <taxon>Haptista</taxon>
        <taxon>Haptophyta</taxon>
        <taxon>Prymnesiophyceae</taxon>
        <taxon>Isochrysidales</taxon>
        <taxon>Noelaerhabdaceae</taxon>
        <taxon>Emiliania</taxon>
    </lineage>
</organism>
<dbReference type="PaxDb" id="2903-EOD04194"/>
<dbReference type="EnsemblProtists" id="EOD04194">
    <property type="protein sequence ID" value="EOD04194"/>
    <property type="gene ID" value="EMIHUDRAFT_221269"/>
</dbReference>
<dbReference type="RefSeq" id="XP_005756623.1">
    <property type="nucleotide sequence ID" value="XM_005756566.1"/>
</dbReference>
<reference evidence="1" key="2">
    <citation type="submission" date="2024-10" db="UniProtKB">
        <authorList>
            <consortium name="EnsemblProtists"/>
        </authorList>
    </citation>
    <scope>IDENTIFICATION</scope>
</reference>
<keyword evidence="2" id="KW-1185">Reference proteome</keyword>
<reference evidence="2" key="1">
    <citation type="journal article" date="2013" name="Nature">
        <title>Pan genome of the phytoplankton Emiliania underpins its global distribution.</title>
        <authorList>
            <person name="Read B.A."/>
            <person name="Kegel J."/>
            <person name="Klute M.J."/>
            <person name="Kuo A."/>
            <person name="Lefebvre S.C."/>
            <person name="Maumus F."/>
            <person name="Mayer C."/>
            <person name="Miller J."/>
            <person name="Monier A."/>
            <person name="Salamov A."/>
            <person name="Young J."/>
            <person name="Aguilar M."/>
            <person name="Claverie J.M."/>
            <person name="Frickenhaus S."/>
            <person name="Gonzalez K."/>
            <person name="Herman E.K."/>
            <person name="Lin Y.C."/>
            <person name="Napier J."/>
            <person name="Ogata H."/>
            <person name="Sarno A.F."/>
            <person name="Shmutz J."/>
            <person name="Schroeder D."/>
            <person name="de Vargas C."/>
            <person name="Verret F."/>
            <person name="von Dassow P."/>
            <person name="Valentin K."/>
            <person name="Van de Peer Y."/>
            <person name="Wheeler G."/>
            <person name="Dacks J.B."/>
            <person name="Delwiche C.F."/>
            <person name="Dyhrman S.T."/>
            <person name="Glockner G."/>
            <person name="John U."/>
            <person name="Richards T."/>
            <person name="Worden A.Z."/>
            <person name="Zhang X."/>
            <person name="Grigoriev I.V."/>
            <person name="Allen A.E."/>
            <person name="Bidle K."/>
            <person name="Borodovsky M."/>
            <person name="Bowler C."/>
            <person name="Brownlee C."/>
            <person name="Cock J.M."/>
            <person name="Elias M."/>
            <person name="Gladyshev V.N."/>
            <person name="Groth M."/>
            <person name="Guda C."/>
            <person name="Hadaegh A."/>
            <person name="Iglesias-Rodriguez M.D."/>
            <person name="Jenkins J."/>
            <person name="Jones B.M."/>
            <person name="Lawson T."/>
            <person name="Leese F."/>
            <person name="Lindquist E."/>
            <person name="Lobanov A."/>
            <person name="Lomsadze A."/>
            <person name="Malik S.B."/>
            <person name="Marsh M.E."/>
            <person name="Mackinder L."/>
            <person name="Mock T."/>
            <person name="Mueller-Roeber B."/>
            <person name="Pagarete A."/>
            <person name="Parker M."/>
            <person name="Probert I."/>
            <person name="Quesneville H."/>
            <person name="Raines C."/>
            <person name="Rensing S.A."/>
            <person name="Riano-Pachon D.M."/>
            <person name="Richier S."/>
            <person name="Rokitta S."/>
            <person name="Shiraiwa Y."/>
            <person name="Soanes D.M."/>
            <person name="van der Giezen M."/>
            <person name="Wahlund T.M."/>
            <person name="Williams B."/>
            <person name="Wilson W."/>
            <person name="Wolfe G."/>
            <person name="Wurch L.L."/>
        </authorList>
    </citation>
    <scope>NUCLEOTIDE SEQUENCE</scope>
</reference>
<dbReference type="Proteomes" id="UP000013827">
    <property type="component" value="Unassembled WGS sequence"/>
</dbReference>
<dbReference type="RefSeq" id="XP_005759427.1">
    <property type="nucleotide sequence ID" value="XM_005759370.1"/>
</dbReference>
<evidence type="ECO:0000313" key="2">
    <source>
        <dbReference type="Proteomes" id="UP000013827"/>
    </source>
</evidence>
<dbReference type="KEGG" id="ehx:EMIHUDRAFT_221269"/>
<evidence type="ECO:0000313" key="1">
    <source>
        <dbReference type="EnsemblProtists" id="EOD04194"/>
    </source>
</evidence>
<dbReference type="HOGENOM" id="CLU_1411187_0_0_1"/>
<dbReference type="GeneID" id="17250364"/>
<dbReference type="AlphaFoldDB" id="A0A0D3HYV9"/>
<name>A0A0D3HYV9_EMIH1</name>
<sequence length="193" mass="19980">MRALVTPEGISPILTSAGRKTAWGHYGSYELFSGLSAEPRGVMACGARPPCDWCPSFGAAIFGGLIFDEGSDLSEAALPWREGRRCTFHAAASGALTSDDLAKKKNDASVRGGGDDRVCDDGEDHGAAWGVVLSRMCHAVDAERVSGCRPHDGGARELLRVVLGEATGAAGGGAVDGARAHMKTNVKGKLLAN</sequence>